<dbReference type="InterPro" id="IPR016061">
    <property type="entry name" value="Pro-tRNA_ligase_II_C"/>
</dbReference>
<evidence type="ECO:0000256" key="6">
    <source>
        <dbReference type="ARBA" id="ARBA00023146"/>
    </source>
</evidence>
<dbReference type="InterPro" id="IPR033721">
    <property type="entry name" value="ProRS_core_arch_euk"/>
</dbReference>
<dbReference type="Pfam" id="PF03129">
    <property type="entry name" value="HGTP_anticodon"/>
    <property type="match status" value="1"/>
</dbReference>
<dbReference type="PROSITE" id="PS50862">
    <property type="entry name" value="AA_TRNA_LIGASE_II"/>
    <property type="match status" value="1"/>
</dbReference>
<dbReference type="InterPro" id="IPR006195">
    <property type="entry name" value="aa-tRNA-synth_II"/>
</dbReference>
<dbReference type="SMART" id="SM00946">
    <property type="entry name" value="ProRS-C_1"/>
    <property type="match status" value="1"/>
</dbReference>
<dbReference type="SUPFAM" id="SSF52954">
    <property type="entry name" value="Class II aaRS ABD-related"/>
    <property type="match status" value="1"/>
</dbReference>
<evidence type="ECO:0000256" key="3">
    <source>
        <dbReference type="ARBA" id="ARBA00022741"/>
    </source>
</evidence>
<dbReference type="EC" id="6.1.1.15" evidence="7"/>
<keyword evidence="2 7" id="KW-0436">Ligase</keyword>
<dbReference type="Pfam" id="PF09180">
    <property type="entry name" value="ProRS-C_1"/>
    <property type="match status" value="1"/>
</dbReference>
<comment type="similarity">
    <text evidence="7">Belongs to the class-II aminoacyl-tRNA synthetase family. ProS type 3 subfamily.</text>
</comment>
<evidence type="ECO:0000256" key="4">
    <source>
        <dbReference type="ARBA" id="ARBA00022840"/>
    </source>
</evidence>
<dbReference type="InterPro" id="IPR002314">
    <property type="entry name" value="aa-tRNA-synt_IIb"/>
</dbReference>
<dbReference type="Gene3D" id="3.40.50.800">
    <property type="entry name" value="Anticodon-binding domain"/>
    <property type="match status" value="1"/>
</dbReference>
<keyword evidence="5 7" id="KW-0648">Protein biosynthesis</keyword>
<dbReference type="SUPFAM" id="SSF64586">
    <property type="entry name" value="C-terminal domain of ProRS"/>
    <property type="match status" value="1"/>
</dbReference>
<comment type="subunit">
    <text evidence="7">Homodimer.</text>
</comment>
<dbReference type="InterPro" id="IPR036621">
    <property type="entry name" value="Anticodon-bd_dom_sf"/>
</dbReference>
<dbReference type="Proteomes" id="UP001236507">
    <property type="component" value="Unassembled WGS sequence"/>
</dbReference>
<comment type="catalytic activity">
    <reaction evidence="7">
        <text>tRNA(Pro) + L-proline + ATP = L-prolyl-tRNA(Pro) + AMP + diphosphate</text>
        <dbReference type="Rhea" id="RHEA:14305"/>
        <dbReference type="Rhea" id="RHEA-COMP:9700"/>
        <dbReference type="Rhea" id="RHEA-COMP:9702"/>
        <dbReference type="ChEBI" id="CHEBI:30616"/>
        <dbReference type="ChEBI" id="CHEBI:33019"/>
        <dbReference type="ChEBI" id="CHEBI:60039"/>
        <dbReference type="ChEBI" id="CHEBI:78442"/>
        <dbReference type="ChEBI" id="CHEBI:78532"/>
        <dbReference type="ChEBI" id="CHEBI:456215"/>
        <dbReference type="EC" id="6.1.1.15"/>
    </reaction>
</comment>
<evidence type="ECO:0000313" key="10">
    <source>
        <dbReference type="Proteomes" id="UP001236507"/>
    </source>
</evidence>
<name>A0ABT6Y8E2_9BACT</name>
<evidence type="ECO:0000313" key="9">
    <source>
        <dbReference type="EMBL" id="MDI9859825.1"/>
    </source>
</evidence>
<dbReference type="Gene3D" id="3.30.110.30">
    <property type="entry name" value="C-terminal domain of ProRS"/>
    <property type="match status" value="1"/>
</dbReference>
<evidence type="ECO:0000259" key="8">
    <source>
        <dbReference type="PROSITE" id="PS50862"/>
    </source>
</evidence>
<gene>
    <name evidence="7 9" type="primary">proS</name>
    <name evidence="9" type="ORF">QM524_11450</name>
</gene>
<dbReference type="RefSeq" id="WP_283344691.1">
    <property type="nucleotide sequence ID" value="NZ_JASHIF010000009.1"/>
</dbReference>
<dbReference type="CDD" id="cd00862">
    <property type="entry name" value="ProRS_anticodon_zinc"/>
    <property type="match status" value="1"/>
</dbReference>
<evidence type="ECO:0000256" key="5">
    <source>
        <dbReference type="ARBA" id="ARBA00022917"/>
    </source>
</evidence>
<evidence type="ECO:0000256" key="1">
    <source>
        <dbReference type="ARBA" id="ARBA00022490"/>
    </source>
</evidence>
<dbReference type="PANTHER" id="PTHR43382">
    <property type="entry name" value="PROLYL-TRNA SYNTHETASE"/>
    <property type="match status" value="1"/>
</dbReference>
<keyword evidence="6 7" id="KW-0030">Aminoacyl-tRNA synthetase</keyword>
<keyword evidence="10" id="KW-1185">Reference proteome</keyword>
<dbReference type="HAMAP" id="MF_01571">
    <property type="entry name" value="Pro_tRNA_synth_type3"/>
    <property type="match status" value="1"/>
</dbReference>
<organism evidence="9 10">
    <name type="scientific">Flectobacillus roseus</name>
    <dbReference type="NCBI Taxonomy" id="502259"/>
    <lineage>
        <taxon>Bacteria</taxon>
        <taxon>Pseudomonadati</taxon>
        <taxon>Bacteroidota</taxon>
        <taxon>Cytophagia</taxon>
        <taxon>Cytophagales</taxon>
        <taxon>Flectobacillaceae</taxon>
        <taxon>Flectobacillus</taxon>
    </lineage>
</organism>
<feature type="domain" description="Aminoacyl-transfer RNA synthetases class-II family profile" evidence="8">
    <location>
        <begin position="27"/>
        <end position="295"/>
    </location>
</feature>
<dbReference type="Pfam" id="PF00587">
    <property type="entry name" value="tRNA-synt_2b"/>
    <property type="match status" value="1"/>
</dbReference>
<dbReference type="PANTHER" id="PTHR43382:SF2">
    <property type="entry name" value="BIFUNCTIONAL GLUTAMATE_PROLINE--TRNA LIGASE"/>
    <property type="match status" value="1"/>
</dbReference>
<keyword evidence="3 7" id="KW-0547">Nucleotide-binding</keyword>
<comment type="caution">
    <text evidence="9">The sequence shown here is derived from an EMBL/GenBank/DDBJ whole genome shotgun (WGS) entry which is preliminary data.</text>
</comment>
<evidence type="ECO:0000256" key="7">
    <source>
        <dbReference type="HAMAP-Rule" id="MF_01571"/>
    </source>
</evidence>
<sequence length="492" mass="55975">MSKGLPKRSENYSEWYNELVKRADLAENSAVRGCMVIKPYGYSIWEKMQRALDDMFKETGHTNAYFPLFVPKSLFEAEEKNAEGFAKECAVVTHYRLKNDPDNKGKLIVDPNARLEEELVVRPTSEAIIWSTYKNWIQSYRDLPLLINQWANVVRWEMRTRLFLRTAEFLWQEGHTAHATKEEAIAETEQMLDVYATFAEEFMAVPVIRGKKTANERFAGADDTYCIEAMMQDGKALQAGTSHFLGQNFAKAFDVKFSNKENQQDYVWGTSWGVSTRLMGALIMAHSDDEGLVLPPKLAPIQVVIVPIFKGAEQLEAISEKVLPIVKTLKKLGISVKFDNSDKQSPGFKFAEYELKGVPVRLAIGARDLANGTVEIARRDTKEKKTYEIDGVVEVIQNLLEEIQENIYNRALSFRTANTLEVDSWDEFVKTLDEKPGFISAHWDGSSETEEKIKELTKATIRCIPLDAKEEEGKCIYTGNPSSRRVIFARAY</sequence>
<keyword evidence="4 7" id="KW-0067">ATP-binding</keyword>
<accession>A0ABT6Y8E2</accession>
<protein>
    <recommendedName>
        <fullName evidence="7">Proline--tRNA ligase</fullName>
        <ecNumber evidence="7">6.1.1.15</ecNumber>
    </recommendedName>
    <alternativeName>
        <fullName evidence="7">Prolyl-tRNA synthetase</fullName>
        <shortName evidence="7">ProRS</shortName>
    </alternativeName>
</protein>
<dbReference type="SUPFAM" id="SSF55681">
    <property type="entry name" value="Class II aaRS and biotin synthetases"/>
    <property type="match status" value="1"/>
</dbReference>
<comment type="subcellular location">
    <subcellularLocation>
        <location evidence="7">Cytoplasm</location>
    </subcellularLocation>
</comment>
<dbReference type="InterPro" id="IPR004499">
    <property type="entry name" value="Pro-tRNA-ligase_IIa_arc-type"/>
</dbReference>
<comment type="function">
    <text evidence="7">Catalyzes the attachment of proline to tRNA(Pro) in a two-step reaction: proline is first activated by ATP to form Pro-AMP and then transferred to the acceptor end of tRNA(Pro).</text>
</comment>
<dbReference type="EMBL" id="JASHIF010000009">
    <property type="protein sequence ID" value="MDI9859825.1"/>
    <property type="molecule type" value="Genomic_DNA"/>
</dbReference>
<proteinExistence type="inferred from homology"/>
<dbReference type="Gene3D" id="3.30.930.10">
    <property type="entry name" value="Bira Bifunctional Protein, Domain 2"/>
    <property type="match status" value="1"/>
</dbReference>
<evidence type="ECO:0000256" key="2">
    <source>
        <dbReference type="ARBA" id="ARBA00022598"/>
    </source>
</evidence>
<dbReference type="CDD" id="cd00778">
    <property type="entry name" value="ProRS_core_arch_euk"/>
    <property type="match status" value="1"/>
</dbReference>
<dbReference type="InterPro" id="IPR017449">
    <property type="entry name" value="Pro-tRNA_synth_II"/>
</dbReference>
<comment type="domain">
    <text evidence="7">Consists of three domains: the N-terminal catalytic domain, the anticodon-binding domain and the C-terminal extension.</text>
</comment>
<dbReference type="NCBIfam" id="TIGR00408">
    <property type="entry name" value="proS_fam_I"/>
    <property type="match status" value="1"/>
</dbReference>
<dbReference type="InterPro" id="IPR045864">
    <property type="entry name" value="aa-tRNA-synth_II/BPL/LPL"/>
</dbReference>
<keyword evidence="1 7" id="KW-0963">Cytoplasm</keyword>
<reference evidence="9 10" key="1">
    <citation type="submission" date="2023-05" db="EMBL/GenBank/DDBJ databases">
        <title>Novel species of genus Flectobacillus isolated from stream in China.</title>
        <authorList>
            <person name="Lu H."/>
        </authorList>
    </citation>
    <scope>NUCLEOTIDE SEQUENCE [LARGE SCALE GENOMIC DNA]</scope>
    <source>
        <strain evidence="9 10">KCTC 42575</strain>
    </source>
</reference>
<dbReference type="GO" id="GO:0004827">
    <property type="term" value="F:proline-tRNA ligase activity"/>
    <property type="evidence" value="ECO:0007669"/>
    <property type="project" value="UniProtKB-EC"/>
</dbReference>
<dbReference type="InterPro" id="IPR004154">
    <property type="entry name" value="Anticodon-bd"/>
</dbReference>